<dbReference type="GO" id="GO:0016740">
    <property type="term" value="F:transferase activity"/>
    <property type="evidence" value="ECO:0007669"/>
    <property type="project" value="UniProtKB-KW"/>
</dbReference>
<dbReference type="EMBL" id="LNIX01000012">
    <property type="protein sequence ID" value="OXA47831.1"/>
    <property type="molecule type" value="Genomic_DNA"/>
</dbReference>
<keyword evidence="4" id="KW-1185">Reference proteome</keyword>
<feature type="signal peptide" evidence="2">
    <location>
        <begin position="1"/>
        <end position="28"/>
    </location>
</feature>
<protein>
    <submittedName>
        <fullName evidence="3">tRNA dimethylallyltransferase</fullName>
    </submittedName>
</protein>
<evidence type="ECO:0000313" key="3">
    <source>
        <dbReference type="EMBL" id="OXA47831.1"/>
    </source>
</evidence>
<evidence type="ECO:0000313" key="4">
    <source>
        <dbReference type="Proteomes" id="UP000198287"/>
    </source>
</evidence>
<feature type="region of interest" description="Disordered" evidence="1">
    <location>
        <begin position="270"/>
        <end position="299"/>
    </location>
</feature>
<dbReference type="Proteomes" id="UP000198287">
    <property type="component" value="Unassembled WGS sequence"/>
</dbReference>
<evidence type="ECO:0000256" key="1">
    <source>
        <dbReference type="SAM" id="MobiDB-lite"/>
    </source>
</evidence>
<keyword evidence="2" id="KW-0732">Signal</keyword>
<dbReference type="AlphaFoldDB" id="A0A226DT03"/>
<organism evidence="3 4">
    <name type="scientific">Folsomia candida</name>
    <name type="common">Springtail</name>
    <dbReference type="NCBI Taxonomy" id="158441"/>
    <lineage>
        <taxon>Eukaryota</taxon>
        <taxon>Metazoa</taxon>
        <taxon>Ecdysozoa</taxon>
        <taxon>Arthropoda</taxon>
        <taxon>Hexapoda</taxon>
        <taxon>Collembola</taxon>
        <taxon>Entomobryomorpha</taxon>
        <taxon>Isotomoidea</taxon>
        <taxon>Isotomidae</taxon>
        <taxon>Proisotominae</taxon>
        <taxon>Folsomia</taxon>
    </lineage>
</organism>
<gene>
    <name evidence="3" type="ORF">Fcan01_17371</name>
</gene>
<feature type="compositionally biased region" description="Polar residues" evidence="1">
    <location>
        <begin position="277"/>
        <end position="288"/>
    </location>
</feature>
<proteinExistence type="predicted"/>
<keyword evidence="3" id="KW-0808">Transferase</keyword>
<reference evidence="3 4" key="1">
    <citation type="submission" date="2015-12" db="EMBL/GenBank/DDBJ databases">
        <title>The genome of Folsomia candida.</title>
        <authorList>
            <person name="Faddeeva A."/>
            <person name="Derks M.F."/>
            <person name="Anvar Y."/>
            <person name="Smit S."/>
            <person name="Van Straalen N."/>
            <person name="Roelofs D."/>
        </authorList>
    </citation>
    <scope>NUCLEOTIDE SEQUENCE [LARGE SCALE GENOMIC DNA]</scope>
    <source>
        <strain evidence="3 4">VU population</strain>
        <tissue evidence="3">Whole body</tissue>
    </source>
</reference>
<evidence type="ECO:0000256" key="2">
    <source>
        <dbReference type="SAM" id="SignalP"/>
    </source>
</evidence>
<sequence>MTKLIFHKFIFQVTLVSIFISNLQLGNGQTPPNDHQIRLQRVVYPTTPTISSSSTDPKTFRDTELSFSNAAVKQFCAYGMWALYNTINYGELKERSTSVMTIRGSAFNPKFTCVPFANYPDLKNTKSVRFLGNPVVNMPGLLIMSEPNWIGLEFKENNPGTTPTPTTTTTTTTTATIMSPTVPTVPTPPAALEPASIPVDPRILLGSIAITGTTGIWKICEDVACKINLVCIDMTKQRSGLFLNKNVPIDKSIGWPVYVRAYQFSATGTCGDDDGTVPSTRTLSTRSSGPGGKPGIEVL</sequence>
<comment type="caution">
    <text evidence="3">The sequence shown here is derived from an EMBL/GenBank/DDBJ whole genome shotgun (WGS) entry which is preliminary data.</text>
</comment>
<accession>A0A226DT03</accession>
<feature type="compositionally biased region" description="Gly residues" evidence="1">
    <location>
        <begin position="289"/>
        <end position="299"/>
    </location>
</feature>
<feature type="chain" id="PRO_5012623933" evidence="2">
    <location>
        <begin position="29"/>
        <end position="299"/>
    </location>
</feature>
<name>A0A226DT03_FOLCA</name>